<comment type="function">
    <text evidence="5">This is one of the proteins that binds to the 5S RNA in the ribosome where it forms part of the central protuberance.</text>
</comment>
<dbReference type="HAMAP" id="MF_01334">
    <property type="entry name" value="Ribosomal_bL25_CTC"/>
    <property type="match status" value="1"/>
</dbReference>
<gene>
    <name evidence="5" type="primary">rplY</name>
    <name evidence="5" type="synonym">ctc</name>
    <name evidence="9" type="ORF">A3A60_03120</name>
</gene>
<protein>
    <recommendedName>
        <fullName evidence="5">Large ribosomal subunit protein bL25</fullName>
    </recommendedName>
    <alternativeName>
        <fullName evidence="5">General stress protein CTC</fullName>
    </alternativeName>
</protein>
<dbReference type="InterPro" id="IPR020056">
    <property type="entry name" value="Rbsml_bL25/Gln-tRNA_synth_N"/>
</dbReference>
<feature type="domain" description="Large ribosomal subunit protein bL25 L25" evidence="7">
    <location>
        <begin position="6"/>
        <end position="101"/>
    </location>
</feature>
<keyword evidence="1 5" id="KW-0699">rRNA-binding</keyword>
<dbReference type="PANTHER" id="PTHR33284">
    <property type="entry name" value="RIBOSOMAL PROTEIN L25/GLN-TRNA SYNTHETASE, ANTI-CODON-BINDING DOMAIN-CONTAINING PROTEIN"/>
    <property type="match status" value="1"/>
</dbReference>
<accession>A0A1F5I263</accession>
<dbReference type="Proteomes" id="UP000179227">
    <property type="component" value="Unassembled WGS sequence"/>
</dbReference>
<dbReference type="GO" id="GO:0006412">
    <property type="term" value="P:translation"/>
    <property type="evidence" value="ECO:0007669"/>
    <property type="project" value="UniProtKB-UniRule"/>
</dbReference>
<dbReference type="SUPFAM" id="SSF50715">
    <property type="entry name" value="Ribosomal protein L25-like"/>
    <property type="match status" value="1"/>
</dbReference>
<evidence type="ECO:0000256" key="3">
    <source>
        <dbReference type="ARBA" id="ARBA00022980"/>
    </source>
</evidence>
<organism evidence="9 10">
    <name type="scientific">Candidatus Curtissbacteria bacterium RIFCSPLOWO2_01_FULL_42_26</name>
    <dbReference type="NCBI Taxonomy" id="1797729"/>
    <lineage>
        <taxon>Bacteria</taxon>
        <taxon>Candidatus Curtissiibacteriota</taxon>
    </lineage>
</organism>
<evidence type="ECO:0000259" key="8">
    <source>
        <dbReference type="Pfam" id="PF14693"/>
    </source>
</evidence>
<evidence type="ECO:0000259" key="7">
    <source>
        <dbReference type="Pfam" id="PF01386"/>
    </source>
</evidence>
<dbReference type="STRING" id="1797729.A3A60_03120"/>
<comment type="subunit">
    <text evidence="5">Part of the 50S ribosomal subunit; part of the 5S rRNA/L5/L18/L25 subcomplex. Contacts the 5S rRNA. Binds to the 5S rRNA independently of L5 and L18.</text>
</comment>
<feature type="compositionally biased region" description="Low complexity" evidence="6">
    <location>
        <begin position="221"/>
        <end position="242"/>
    </location>
</feature>
<dbReference type="CDD" id="cd00495">
    <property type="entry name" value="Ribosomal_L25_TL5_CTC"/>
    <property type="match status" value="1"/>
</dbReference>
<evidence type="ECO:0000256" key="1">
    <source>
        <dbReference type="ARBA" id="ARBA00022730"/>
    </source>
</evidence>
<evidence type="ECO:0000256" key="2">
    <source>
        <dbReference type="ARBA" id="ARBA00022884"/>
    </source>
</evidence>
<proteinExistence type="inferred from homology"/>
<dbReference type="AlphaFoldDB" id="A0A1F5I263"/>
<dbReference type="InterPro" id="IPR029751">
    <property type="entry name" value="Ribosomal_L25_dom"/>
</dbReference>
<feature type="compositionally biased region" description="Basic and acidic residues" evidence="6">
    <location>
        <begin position="243"/>
        <end position="257"/>
    </location>
</feature>
<reference evidence="9 10" key="1">
    <citation type="journal article" date="2016" name="Nat. Commun.">
        <title>Thousands of microbial genomes shed light on interconnected biogeochemical processes in an aquifer system.</title>
        <authorList>
            <person name="Anantharaman K."/>
            <person name="Brown C.T."/>
            <person name="Hug L.A."/>
            <person name="Sharon I."/>
            <person name="Castelle C.J."/>
            <person name="Probst A.J."/>
            <person name="Thomas B.C."/>
            <person name="Singh A."/>
            <person name="Wilkins M.J."/>
            <person name="Karaoz U."/>
            <person name="Brodie E.L."/>
            <person name="Williams K.H."/>
            <person name="Hubbard S.S."/>
            <person name="Banfield J.F."/>
        </authorList>
    </citation>
    <scope>NUCLEOTIDE SEQUENCE [LARGE SCALE GENOMIC DNA]</scope>
</reference>
<dbReference type="GO" id="GO:0003735">
    <property type="term" value="F:structural constituent of ribosome"/>
    <property type="evidence" value="ECO:0007669"/>
    <property type="project" value="InterPro"/>
</dbReference>
<sequence>MQTVALKAEKRTVLGRKVKTLRKQGFIPAHVFGKKVKTEHVQVTASEFSKVFEKTGETGIIDLAVDSSSSEASAKGGRKKPVLVKNVQLHPVTDAPLHIDFYQVNLSEKVKVNVPIEIVGESPAVHKKIGVLLTPVSEIEIEALPADLPENIEVDVTALDEVGKEIKVKDLKIDRSKIEVHADEEIVVAQIGELVTKEMEAVEAEVEAEQAEAAAEKAAEEGAAPAAEGAEAVAAEGEAPAEAAEKGAEEKTEEAKPDNPLAGGKGDKKPQQ</sequence>
<evidence type="ECO:0000256" key="5">
    <source>
        <dbReference type="HAMAP-Rule" id="MF_01334"/>
    </source>
</evidence>
<dbReference type="InterPro" id="IPR011035">
    <property type="entry name" value="Ribosomal_bL25/Gln-tRNA_synth"/>
</dbReference>
<dbReference type="GO" id="GO:0008097">
    <property type="term" value="F:5S rRNA binding"/>
    <property type="evidence" value="ECO:0007669"/>
    <property type="project" value="InterPro"/>
</dbReference>
<keyword evidence="2 5" id="KW-0694">RNA-binding</keyword>
<comment type="similarity">
    <text evidence="5">Belongs to the bacterial ribosomal protein bL25 family. CTC subfamily.</text>
</comment>
<dbReference type="NCBIfam" id="TIGR00731">
    <property type="entry name" value="bL25_bact_ctc"/>
    <property type="match status" value="1"/>
</dbReference>
<comment type="caution">
    <text evidence="9">The sequence shown here is derived from an EMBL/GenBank/DDBJ whole genome shotgun (WGS) entry which is preliminary data.</text>
</comment>
<dbReference type="InterPro" id="IPR001021">
    <property type="entry name" value="Ribosomal_bL25_long"/>
</dbReference>
<keyword evidence="4 5" id="KW-0687">Ribonucleoprotein</keyword>
<feature type="region of interest" description="Disordered" evidence="6">
    <location>
        <begin position="205"/>
        <end position="272"/>
    </location>
</feature>
<dbReference type="InterPro" id="IPR037121">
    <property type="entry name" value="Ribosomal_bL25_C"/>
</dbReference>
<dbReference type="Gene3D" id="2.170.120.20">
    <property type="entry name" value="Ribosomal protein L25, beta domain"/>
    <property type="match status" value="1"/>
</dbReference>
<evidence type="ECO:0000313" key="9">
    <source>
        <dbReference type="EMBL" id="OGE10508.1"/>
    </source>
</evidence>
<feature type="domain" description="Large ribosomal subunit protein bL25 beta" evidence="8">
    <location>
        <begin position="109"/>
        <end position="191"/>
    </location>
</feature>
<dbReference type="PANTHER" id="PTHR33284:SF1">
    <property type="entry name" value="RIBOSOMAL PROTEIN L25_GLN-TRNA SYNTHETASE, ANTI-CODON-BINDING DOMAIN-CONTAINING PROTEIN"/>
    <property type="match status" value="1"/>
</dbReference>
<dbReference type="EMBL" id="MFBS01000010">
    <property type="protein sequence ID" value="OGE10508.1"/>
    <property type="molecule type" value="Genomic_DNA"/>
</dbReference>
<evidence type="ECO:0000256" key="6">
    <source>
        <dbReference type="SAM" id="MobiDB-lite"/>
    </source>
</evidence>
<dbReference type="InterPro" id="IPR020057">
    <property type="entry name" value="Ribosomal_bL25_b-dom"/>
</dbReference>
<dbReference type="Gene3D" id="2.40.240.10">
    <property type="entry name" value="Ribosomal Protein L25, Chain P"/>
    <property type="match status" value="1"/>
</dbReference>
<dbReference type="Pfam" id="PF01386">
    <property type="entry name" value="Ribosomal_L25p"/>
    <property type="match status" value="1"/>
</dbReference>
<name>A0A1F5I263_9BACT</name>
<dbReference type="InterPro" id="IPR020930">
    <property type="entry name" value="Ribosomal_uL5_bac-type"/>
</dbReference>
<evidence type="ECO:0000313" key="10">
    <source>
        <dbReference type="Proteomes" id="UP000179227"/>
    </source>
</evidence>
<dbReference type="GO" id="GO:0022625">
    <property type="term" value="C:cytosolic large ribosomal subunit"/>
    <property type="evidence" value="ECO:0007669"/>
    <property type="project" value="TreeGrafter"/>
</dbReference>
<keyword evidence="3 5" id="KW-0689">Ribosomal protein</keyword>
<evidence type="ECO:0000256" key="4">
    <source>
        <dbReference type="ARBA" id="ARBA00023274"/>
    </source>
</evidence>
<dbReference type="Pfam" id="PF14693">
    <property type="entry name" value="Ribosomal_TL5_C"/>
    <property type="match status" value="1"/>
</dbReference>